<evidence type="ECO:0000259" key="1">
    <source>
        <dbReference type="Pfam" id="PF05699"/>
    </source>
</evidence>
<accession>A0A397S6V1</accession>
<dbReference type="InterPro" id="IPR008906">
    <property type="entry name" value="HATC_C_dom"/>
</dbReference>
<dbReference type="GO" id="GO:0046983">
    <property type="term" value="F:protein dimerization activity"/>
    <property type="evidence" value="ECO:0007669"/>
    <property type="project" value="InterPro"/>
</dbReference>
<dbReference type="EMBL" id="QKYT01000754">
    <property type="protein sequence ID" value="RIA81718.1"/>
    <property type="molecule type" value="Genomic_DNA"/>
</dbReference>
<dbReference type="Proteomes" id="UP000265703">
    <property type="component" value="Unassembled WGS sequence"/>
</dbReference>
<name>A0A397S6V1_9GLOM</name>
<dbReference type="OrthoDB" id="2439704at2759"/>
<organism evidence="2 3">
    <name type="scientific">Glomus cerebriforme</name>
    <dbReference type="NCBI Taxonomy" id="658196"/>
    <lineage>
        <taxon>Eukaryota</taxon>
        <taxon>Fungi</taxon>
        <taxon>Fungi incertae sedis</taxon>
        <taxon>Mucoromycota</taxon>
        <taxon>Glomeromycotina</taxon>
        <taxon>Glomeromycetes</taxon>
        <taxon>Glomerales</taxon>
        <taxon>Glomeraceae</taxon>
        <taxon>Glomus</taxon>
    </lineage>
</organism>
<protein>
    <recommendedName>
        <fullName evidence="1">HAT C-terminal dimerisation domain-containing protein</fullName>
    </recommendedName>
</protein>
<evidence type="ECO:0000313" key="2">
    <source>
        <dbReference type="EMBL" id="RIA81718.1"/>
    </source>
</evidence>
<proteinExistence type="predicted"/>
<evidence type="ECO:0000313" key="3">
    <source>
        <dbReference type="Proteomes" id="UP000265703"/>
    </source>
</evidence>
<keyword evidence="3" id="KW-1185">Reference proteome</keyword>
<dbReference type="SUPFAM" id="SSF53098">
    <property type="entry name" value="Ribonuclease H-like"/>
    <property type="match status" value="1"/>
</dbReference>
<dbReference type="AlphaFoldDB" id="A0A397S6V1"/>
<dbReference type="STRING" id="658196.A0A397S6V1"/>
<reference evidence="2 3" key="1">
    <citation type="submission" date="2018-06" db="EMBL/GenBank/DDBJ databases">
        <title>Comparative genomics reveals the genomic features of Rhizophagus irregularis, R. cerebriforme, R. diaphanum and Gigaspora rosea, and their symbiotic lifestyle signature.</title>
        <authorList>
            <person name="Morin E."/>
            <person name="San Clemente H."/>
            <person name="Chen E.C.H."/>
            <person name="De La Providencia I."/>
            <person name="Hainaut M."/>
            <person name="Kuo A."/>
            <person name="Kohler A."/>
            <person name="Murat C."/>
            <person name="Tang N."/>
            <person name="Roy S."/>
            <person name="Loubradou J."/>
            <person name="Henrissat B."/>
            <person name="Grigoriev I.V."/>
            <person name="Corradi N."/>
            <person name="Roux C."/>
            <person name="Martin F.M."/>
        </authorList>
    </citation>
    <scope>NUCLEOTIDE SEQUENCE [LARGE SCALE GENOMIC DNA]</scope>
    <source>
        <strain evidence="2 3">DAOM 227022</strain>
    </source>
</reference>
<dbReference type="InterPro" id="IPR012337">
    <property type="entry name" value="RNaseH-like_sf"/>
</dbReference>
<sequence>MYFIYSYSNSLDKNFQDKTFRQMALAAMKIWSKFSSNENSCKILLSQLRSYNEYNPPYDMEYTDSYDTPELWWSTCQQPKNYIQKLALKLLAITSHQAACERAFSILNWMTGKRRTRLNVNRLQSMAQIHSYYITNAKLELKFFSNNANNDLFMANIMRLDDFREQSNDNLDSNIWNQQSAESVNYEDSNIDFKAIFDEELEESD</sequence>
<gene>
    <name evidence="2" type="ORF">C1645_836531</name>
</gene>
<feature type="domain" description="HAT C-terminal dimerisation" evidence="1">
    <location>
        <begin position="69"/>
        <end position="130"/>
    </location>
</feature>
<comment type="caution">
    <text evidence="2">The sequence shown here is derived from an EMBL/GenBank/DDBJ whole genome shotgun (WGS) entry which is preliminary data.</text>
</comment>
<dbReference type="Pfam" id="PF05699">
    <property type="entry name" value="Dimer_Tnp_hAT"/>
    <property type="match status" value="1"/>
</dbReference>